<comment type="caution">
    <text evidence="1">The sequence shown here is derived from an EMBL/GenBank/DDBJ whole genome shotgun (WGS) entry which is preliminary data.</text>
</comment>
<evidence type="ECO:0000313" key="2">
    <source>
        <dbReference type="Proteomes" id="UP000478052"/>
    </source>
</evidence>
<keyword evidence="2" id="KW-1185">Reference proteome</keyword>
<dbReference type="Proteomes" id="UP000478052">
    <property type="component" value="Unassembled WGS sequence"/>
</dbReference>
<protein>
    <submittedName>
        <fullName evidence="1">Piwi-like protein Siwi</fullName>
    </submittedName>
</protein>
<organism evidence="1 2">
    <name type="scientific">Aphis craccivora</name>
    <name type="common">Cowpea aphid</name>
    <dbReference type="NCBI Taxonomy" id="307492"/>
    <lineage>
        <taxon>Eukaryota</taxon>
        <taxon>Metazoa</taxon>
        <taxon>Ecdysozoa</taxon>
        <taxon>Arthropoda</taxon>
        <taxon>Hexapoda</taxon>
        <taxon>Insecta</taxon>
        <taxon>Pterygota</taxon>
        <taxon>Neoptera</taxon>
        <taxon>Paraneoptera</taxon>
        <taxon>Hemiptera</taxon>
        <taxon>Sternorrhyncha</taxon>
        <taxon>Aphidomorpha</taxon>
        <taxon>Aphidoidea</taxon>
        <taxon>Aphididae</taxon>
        <taxon>Aphidini</taxon>
        <taxon>Aphis</taxon>
        <taxon>Aphis</taxon>
    </lineage>
</organism>
<sequence>MSKYFLKNRGKNIVTILYNKMLDFFDFFSRPKSLNNDFYKINNRLRRKLNHSCSVSRLSTYHSALGYIVCRCTRLGTTLTTKLNELSNKNEGLKILQKISSVLLGEIVQLEDLYQDPTILSCFKYAPITSVDVELPISVHNTNK</sequence>
<dbReference type="OrthoDB" id="6625366at2759"/>
<evidence type="ECO:0000313" key="1">
    <source>
        <dbReference type="EMBL" id="KAF0760951.1"/>
    </source>
</evidence>
<dbReference type="EMBL" id="VUJU01002532">
    <property type="protein sequence ID" value="KAF0760951.1"/>
    <property type="molecule type" value="Genomic_DNA"/>
</dbReference>
<accession>A0A6G0YSW2</accession>
<name>A0A6G0YSW2_APHCR</name>
<proteinExistence type="predicted"/>
<gene>
    <name evidence="1" type="ORF">FWK35_00016250</name>
</gene>
<reference evidence="1 2" key="1">
    <citation type="submission" date="2019-08" db="EMBL/GenBank/DDBJ databases">
        <title>Whole genome of Aphis craccivora.</title>
        <authorList>
            <person name="Voronova N.V."/>
            <person name="Shulinski R.S."/>
            <person name="Bandarenka Y.V."/>
            <person name="Zhorov D.G."/>
            <person name="Warner D."/>
        </authorList>
    </citation>
    <scope>NUCLEOTIDE SEQUENCE [LARGE SCALE GENOMIC DNA]</scope>
    <source>
        <strain evidence="1">180601</strain>
        <tissue evidence="1">Whole Body</tissue>
    </source>
</reference>
<dbReference type="AlphaFoldDB" id="A0A6G0YSW2"/>